<dbReference type="PANTHER" id="PTHR11592:SF78">
    <property type="entry name" value="GLUTATHIONE PEROXIDASE"/>
    <property type="match status" value="1"/>
</dbReference>
<dbReference type="PROSITE" id="PS51257">
    <property type="entry name" value="PROKAR_LIPOPROTEIN"/>
    <property type="match status" value="1"/>
</dbReference>
<keyword evidence="4" id="KW-0732">Signal</keyword>
<dbReference type="EMBL" id="HBHR01006329">
    <property type="protein sequence ID" value="CAD9860568.1"/>
    <property type="molecule type" value="Transcribed_RNA"/>
</dbReference>
<proteinExistence type="inferred from homology"/>
<dbReference type="InterPro" id="IPR000889">
    <property type="entry name" value="Glutathione_peroxidase"/>
</dbReference>
<dbReference type="SUPFAM" id="SSF52833">
    <property type="entry name" value="Thioredoxin-like"/>
    <property type="match status" value="1"/>
</dbReference>
<dbReference type="GO" id="GO:0006979">
    <property type="term" value="P:response to oxidative stress"/>
    <property type="evidence" value="ECO:0007669"/>
    <property type="project" value="InterPro"/>
</dbReference>
<evidence type="ECO:0000256" key="3">
    <source>
        <dbReference type="ARBA" id="ARBA00023002"/>
    </source>
</evidence>
<evidence type="ECO:0000256" key="4">
    <source>
        <dbReference type="SAM" id="SignalP"/>
    </source>
</evidence>
<dbReference type="Gene3D" id="3.40.30.10">
    <property type="entry name" value="Glutaredoxin"/>
    <property type="match status" value="1"/>
</dbReference>
<evidence type="ECO:0000313" key="5">
    <source>
        <dbReference type="EMBL" id="CAD9860568.1"/>
    </source>
</evidence>
<evidence type="ECO:0000256" key="1">
    <source>
        <dbReference type="ARBA" id="ARBA00006926"/>
    </source>
</evidence>
<protein>
    <recommendedName>
        <fullName evidence="6">Glutathione peroxidase</fullName>
    </recommendedName>
</protein>
<dbReference type="Pfam" id="PF00255">
    <property type="entry name" value="GSHPx"/>
    <property type="match status" value="1"/>
</dbReference>
<dbReference type="InterPro" id="IPR036249">
    <property type="entry name" value="Thioredoxin-like_sf"/>
</dbReference>
<organism evidence="5">
    <name type="scientific">Fibrocapsa japonica</name>
    <dbReference type="NCBI Taxonomy" id="94617"/>
    <lineage>
        <taxon>Eukaryota</taxon>
        <taxon>Sar</taxon>
        <taxon>Stramenopiles</taxon>
        <taxon>Ochrophyta</taxon>
        <taxon>Raphidophyceae</taxon>
        <taxon>Chattonellales</taxon>
        <taxon>Chattonellaceae</taxon>
        <taxon>Fibrocapsa</taxon>
    </lineage>
</organism>
<name>A0A7S2UVM6_9STRA</name>
<dbReference type="PANTHER" id="PTHR11592">
    <property type="entry name" value="GLUTATHIONE PEROXIDASE"/>
    <property type="match status" value="1"/>
</dbReference>
<feature type="chain" id="PRO_5030867805" description="Glutathione peroxidase" evidence="4">
    <location>
        <begin position="22"/>
        <end position="303"/>
    </location>
</feature>
<evidence type="ECO:0000256" key="2">
    <source>
        <dbReference type="ARBA" id="ARBA00022559"/>
    </source>
</evidence>
<keyword evidence="2" id="KW-0575">Peroxidase</keyword>
<evidence type="ECO:0008006" key="6">
    <source>
        <dbReference type="Google" id="ProtNLM"/>
    </source>
</evidence>
<sequence>MMARLICLISYLFLGCFSVEAFQAAGLGGTRIKKMNILKMSMENFHAEADFRAVSRQTLVKSVGQALAAAASVSTLPRVAAAGEEDTEGVKLGAAAEEKPVKRITDFEAPYNRNPVPLTKFLKNAKAILVVNSKLDDPVSLQQMPPLVELATRYSKDGLRILVFPTDQGTFEPDDDETVRIKNYQFYGFGQYPVATVMDKIDIVGTSAHPIYKFLCSSLPNPYGVKRITLNYEKFLLNADGVPVRRYPRKMELADYEKDVQAVLKGEQLPDESLAFRKAWVAAKKEAAMSEYAFRKNLNYYDN</sequence>
<keyword evidence="3" id="KW-0560">Oxidoreductase</keyword>
<dbReference type="GO" id="GO:0004601">
    <property type="term" value="F:peroxidase activity"/>
    <property type="evidence" value="ECO:0007669"/>
    <property type="project" value="UniProtKB-KW"/>
</dbReference>
<reference evidence="5" key="1">
    <citation type="submission" date="2021-01" db="EMBL/GenBank/DDBJ databases">
        <authorList>
            <person name="Corre E."/>
            <person name="Pelletier E."/>
            <person name="Niang G."/>
            <person name="Scheremetjew M."/>
            <person name="Finn R."/>
            <person name="Kale V."/>
            <person name="Holt S."/>
            <person name="Cochrane G."/>
            <person name="Meng A."/>
            <person name="Brown T."/>
            <person name="Cohen L."/>
        </authorList>
    </citation>
    <scope>NUCLEOTIDE SEQUENCE</scope>
    <source>
        <strain evidence="5">CCMP1661</strain>
    </source>
</reference>
<dbReference type="AlphaFoldDB" id="A0A7S2UVM6"/>
<feature type="signal peptide" evidence="4">
    <location>
        <begin position="1"/>
        <end position="21"/>
    </location>
</feature>
<dbReference type="PROSITE" id="PS51355">
    <property type="entry name" value="GLUTATHIONE_PEROXID_3"/>
    <property type="match status" value="1"/>
</dbReference>
<comment type="similarity">
    <text evidence="1">Belongs to the glutathione peroxidase family.</text>
</comment>
<gene>
    <name evidence="5" type="ORF">FJAP1339_LOCUS3089</name>
</gene>
<accession>A0A7S2UVM6</accession>